<organism evidence="11 12">
    <name type="scientific">Bacteroides nordii CL02T12C05</name>
    <dbReference type="NCBI Taxonomy" id="997884"/>
    <lineage>
        <taxon>Bacteria</taxon>
        <taxon>Pseudomonadati</taxon>
        <taxon>Bacteroidota</taxon>
        <taxon>Bacteroidia</taxon>
        <taxon>Bacteroidales</taxon>
        <taxon>Bacteroidaceae</taxon>
        <taxon>Bacteroides</taxon>
    </lineage>
</organism>
<dbReference type="SUPFAM" id="SSF52172">
    <property type="entry name" value="CheY-like"/>
    <property type="match status" value="1"/>
</dbReference>
<name>I8XLC4_9BACE</name>
<dbReference type="InterPro" id="IPR018062">
    <property type="entry name" value="HTH_AraC-typ_CS"/>
</dbReference>
<dbReference type="Pfam" id="PF02518">
    <property type="entry name" value="HATPase_c"/>
    <property type="match status" value="1"/>
</dbReference>
<dbReference type="SMART" id="SM00387">
    <property type="entry name" value="HATPase_c"/>
    <property type="match status" value="1"/>
</dbReference>
<dbReference type="SMART" id="SM00448">
    <property type="entry name" value="REC"/>
    <property type="match status" value="1"/>
</dbReference>
<dbReference type="InterPro" id="IPR018060">
    <property type="entry name" value="HTH_AraC"/>
</dbReference>
<keyword evidence="7" id="KW-0812">Transmembrane</keyword>
<evidence type="ECO:0000313" key="11">
    <source>
        <dbReference type="EMBL" id="EIY51690.1"/>
    </source>
</evidence>
<dbReference type="Gene3D" id="2.60.40.10">
    <property type="entry name" value="Immunoglobulins"/>
    <property type="match status" value="1"/>
</dbReference>
<dbReference type="SUPFAM" id="SSF47384">
    <property type="entry name" value="Homodimeric domain of signal transducing histidine kinase"/>
    <property type="match status" value="1"/>
</dbReference>
<dbReference type="Gene3D" id="2.130.10.10">
    <property type="entry name" value="YVTN repeat-like/Quinoprotein amine dehydrogenase"/>
    <property type="match status" value="2"/>
</dbReference>
<evidence type="ECO:0000259" key="10">
    <source>
        <dbReference type="PROSITE" id="PS50110"/>
    </source>
</evidence>
<dbReference type="InterPro" id="IPR036890">
    <property type="entry name" value="HATPase_C_sf"/>
</dbReference>
<dbReference type="Gene3D" id="3.30.565.10">
    <property type="entry name" value="Histidine kinase-like ATPase, C-terminal domain"/>
    <property type="match status" value="1"/>
</dbReference>
<dbReference type="eggNOG" id="COG2207">
    <property type="taxonomic scope" value="Bacteria"/>
</dbReference>
<dbReference type="HOGENOM" id="CLU_000445_28_1_10"/>
<feature type="transmembrane region" description="Helical" evidence="7">
    <location>
        <begin position="808"/>
        <end position="828"/>
    </location>
</feature>
<keyword evidence="7" id="KW-0472">Membrane</keyword>
<keyword evidence="12" id="KW-1185">Reference proteome</keyword>
<dbReference type="SMART" id="SM00342">
    <property type="entry name" value="HTH_ARAC"/>
    <property type="match status" value="1"/>
</dbReference>
<sequence>MDFVYICVLIQINNNVVITISTQMKQHLIKFSLLILCLLGAPYFSYSFSFYGNMLPVTMNSGLNNNTIYDIHNGKRGFVWFATDMGLSRYDGFRLLNYPLTSRYDSSSQPVLDAVYSISEDTDGLLYLRLLRGIVCFDTNKEVYLSVNFDSSFDTKSITSLYIVSKDFVCVGTSSGLYIGKAVRSEKEGEECITFTLSVEPIVKGNISELCGIGSETLFVSVDNSKVAIYDVISGKVEMLKAEYSKITTLYQHGDYLWICSSRANIECYNLKQQTFHTLHEAGGYSPLQDTYVTDVICLDENTYYVAAWTGLFRLEFDSKDLTKSAYRMDYVEQPYNFKVAKKVTSLLWDDSQRMLWVGTFGGGALKVDFTKDACNRLQQRFNADVTAIEEDMKGCVWIATNKGQVWRSTSTVLSENTSFVPWTKGIKVNENYRIYKDRNGCLWLGDEHAGVLYIDPVTEKVESYKLAPAGRTNFSASIRQFCLDSRNRLWIATAEGLILFDSKGNTSRLVQLEDKGVKVKDVRAVAEDKGGNIWVGTNLGLKRIDVQGTDITLFGNYERDAGLNVSPVNFIYVNSYNQIFASYSDKIFRIDGREKDKVESVFTLMNGLSSGHIFCMVDDQNGNTWLGSNSGIMTIRNDRTTFYDYALFGDCDKVCRLRDGRLLWGNSGELIYFDPLMAKSTRNKSRLVVSELWVNGESVPVGEKRNGQILLTTSPNLRQKFVFDADNNDFTFYFSDLQFGMMQRKIAYRLLPDEAWKIGTLENGISYRHLPVGDYTLQVKLIYPDASEGEMIEMSIRVNTHWWKTGWAYLGYMALFLGILFIVYYYMERKGKKREMHKAREMELKETLNLVKMKQEQKQEIEAMRNQLLTLFVQELRTPLSLIIAPLKEMSQENDLSTRILSKVRVAYRNSLGMLDACNQLLAIYTQRPLAEKLEVSRNTADKILDKVVFAVSELVRMNQIDFHYDKKTKKELEIWVDSNRIRFVLHNLLSNAFNHVRLSGSVHLSMQETVNNGVAYCTITVSDSGKSQVKEVRQTVDEELQTDLTGIELGYDVMEQVILFHHGSISLNSEEGTGTEVTVNIPIGKEVLENDPNILFVEEDEPEEVEEAVVPVVEAEVPREVPRPEETVVHIPVETPAVARAKKNLLIVEDHKDIRLYLKVLFGKDYNIIMATNGQEGVDMAIKEQPDLILCDVMMPVKDGFECCKEVKEGLDTCHIPFIMLTAKVEDEDIVRGLELGADDYILKPFTPSILKAKVRNLINGRVNLKQMYTKLLVLPEHGNSETDEGTEEVKMEDPFIASLVKIIEENIREADFNVKRLASDMNMSQPTLYRKVKQSTDFTIIELIRGVRMKKAAGLLKQKVYAVQEVAEMVGYNDIPTFRKHFVDTFGSTPSTYANSTDNS</sequence>
<dbReference type="SUPFAM" id="SSF55874">
    <property type="entry name" value="ATPase domain of HSP90 chaperone/DNA topoisomerase II/histidine kinase"/>
    <property type="match status" value="1"/>
</dbReference>
<dbReference type="eggNOG" id="COG2205">
    <property type="taxonomic scope" value="Bacteria"/>
</dbReference>
<dbReference type="InterPro" id="IPR009057">
    <property type="entry name" value="Homeodomain-like_sf"/>
</dbReference>
<proteinExistence type="predicted"/>
<keyword evidence="3" id="KW-0238">DNA-binding</keyword>
<dbReference type="SUPFAM" id="SSF46689">
    <property type="entry name" value="Homeodomain-like"/>
    <property type="match status" value="1"/>
</dbReference>
<feature type="domain" description="Response regulatory" evidence="10">
    <location>
        <begin position="1146"/>
        <end position="1261"/>
    </location>
</feature>
<dbReference type="STRING" id="997884.HMPREF1068_01237"/>
<dbReference type="GO" id="GO:0043565">
    <property type="term" value="F:sequence-specific DNA binding"/>
    <property type="evidence" value="ECO:0007669"/>
    <property type="project" value="InterPro"/>
</dbReference>
<dbReference type="FunFam" id="1.10.10.60:FF:000284">
    <property type="entry name" value="Two-component system sensor histidine kinase/response regulator"/>
    <property type="match status" value="1"/>
</dbReference>
<keyword evidence="7" id="KW-1133">Transmembrane helix</keyword>
<evidence type="ECO:0000259" key="9">
    <source>
        <dbReference type="PROSITE" id="PS50109"/>
    </source>
</evidence>
<dbReference type="PROSITE" id="PS50109">
    <property type="entry name" value="HIS_KIN"/>
    <property type="match status" value="1"/>
</dbReference>
<dbReference type="InterPro" id="IPR013783">
    <property type="entry name" value="Ig-like_fold"/>
</dbReference>
<dbReference type="EMBL" id="AGXS01000015">
    <property type="protein sequence ID" value="EIY51690.1"/>
    <property type="molecule type" value="Genomic_DNA"/>
</dbReference>
<dbReference type="PROSITE" id="PS50110">
    <property type="entry name" value="RESPONSE_REGULATORY"/>
    <property type="match status" value="1"/>
</dbReference>
<evidence type="ECO:0000256" key="3">
    <source>
        <dbReference type="ARBA" id="ARBA00023125"/>
    </source>
</evidence>
<dbReference type="Pfam" id="PF12833">
    <property type="entry name" value="HTH_18"/>
    <property type="match status" value="1"/>
</dbReference>
<evidence type="ECO:0000313" key="12">
    <source>
        <dbReference type="Proteomes" id="UP000003089"/>
    </source>
</evidence>
<comment type="caution">
    <text evidence="11">The sequence shown here is derived from an EMBL/GenBank/DDBJ whole genome shotgun (WGS) entry which is preliminary data.</text>
</comment>
<gene>
    <name evidence="11" type="ORF">HMPREF1068_01237</name>
</gene>
<keyword evidence="4" id="KW-0804">Transcription</keyword>
<keyword evidence="6" id="KW-0175">Coiled coil</keyword>
<dbReference type="PANTHER" id="PTHR43547">
    <property type="entry name" value="TWO-COMPONENT HISTIDINE KINASE"/>
    <property type="match status" value="1"/>
</dbReference>
<evidence type="ECO:0000256" key="2">
    <source>
        <dbReference type="ARBA" id="ARBA00023015"/>
    </source>
</evidence>
<dbReference type="Proteomes" id="UP000003089">
    <property type="component" value="Unassembled WGS sequence"/>
</dbReference>
<dbReference type="PROSITE" id="PS00041">
    <property type="entry name" value="HTH_ARAC_FAMILY_1"/>
    <property type="match status" value="1"/>
</dbReference>
<dbReference type="PATRIC" id="fig|997884.3.peg.1260"/>
<dbReference type="InterPro" id="IPR003594">
    <property type="entry name" value="HATPase_dom"/>
</dbReference>
<feature type="transmembrane region" description="Helical" evidence="7">
    <location>
        <begin position="31"/>
        <end position="51"/>
    </location>
</feature>
<dbReference type="InterPro" id="IPR011110">
    <property type="entry name" value="Reg_prop"/>
</dbReference>
<evidence type="ECO:0000256" key="5">
    <source>
        <dbReference type="PROSITE-ProRule" id="PRU00169"/>
    </source>
</evidence>
<dbReference type="Gene3D" id="3.40.50.2300">
    <property type="match status" value="1"/>
</dbReference>
<dbReference type="PROSITE" id="PS01124">
    <property type="entry name" value="HTH_ARAC_FAMILY_2"/>
    <property type="match status" value="1"/>
</dbReference>
<dbReference type="Gene3D" id="1.10.10.60">
    <property type="entry name" value="Homeodomain-like"/>
    <property type="match status" value="1"/>
</dbReference>
<evidence type="ECO:0000256" key="6">
    <source>
        <dbReference type="SAM" id="Coils"/>
    </source>
</evidence>
<keyword evidence="1 5" id="KW-0597">Phosphoprotein</keyword>
<accession>I8XLC4</accession>
<protein>
    <recommendedName>
        <fullName evidence="13">Response regulator</fullName>
    </recommendedName>
</protein>
<dbReference type="CDD" id="cd17574">
    <property type="entry name" value="REC_OmpR"/>
    <property type="match status" value="1"/>
</dbReference>
<evidence type="ECO:0000256" key="1">
    <source>
        <dbReference type="ARBA" id="ARBA00022553"/>
    </source>
</evidence>
<feature type="domain" description="HTH araC/xylS-type" evidence="8">
    <location>
        <begin position="1300"/>
        <end position="1399"/>
    </location>
</feature>
<keyword evidence="2" id="KW-0805">Transcription regulation</keyword>
<dbReference type="InterPro" id="IPR015943">
    <property type="entry name" value="WD40/YVTN_repeat-like_dom_sf"/>
</dbReference>
<dbReference type="eggNOG" id="COG0745">
    <property type="taxonomic scope" value="Bacteria"/>
</dbReference>
<dbReference type="eggNOG" id="COG3292">
    <property type="taxonomic scope" value="Bacteria"/>
</dbReference>
<dbReference type="Pfam" id="PF00072">
    <property type="entry name" value="Response_reg"/>
    <property type="match status" value="1"/>
</dbReference>
<feature type="coiled-coil region" evidence="6">
    <location>
        <begin position="845"/>
        <end position="875"/>
    </location>
</feature>
<evidence type="ECO:0000256" key="4">
    <source>
        <dbReference type="ARBA" id="ARBA00023163"/>
    </source>
</evidence>
<evidence type="ECO:0000256" key="7">
    <source>
        <dbReference type="SAM" id="Phobius"/>
    </source>
</evidence>
<dbReference type="Gene3D" id="1.10.287.130">
    <property type="match status" value="1"/>
</dbReference>
<reference evidence="11 12" key="1">
    <citation type="submission" date="2012-02" db="EMBL/GenBank/DDBJ databases">
        <title>The Genome Sequence of Bacteroides nordii CL02T12C05.</title>
        <authorList>
            <consortium name="The Broad Institute Genome Sequencing Platform"/>
            <person name="Earl A."/>
            <person name="Ward D."/>
            <person name="Feldgarden M."/>
            <person name="Gevers D."/>
            <person name="Zitomersky N.L."/>
            <person name="Coyne M.J."/>
            <person name="Comstock L.E."/>
            <person name="Young S.K."/>
            <person name="Zeng Q."/>
            <person name="Gargeya S."/>
            <person name="Fitzgerald M."/>
            <person name="Haas B."/>
            <person name="Abouelleil A."/>
            <person name="Alvarado L."/>
            <person name="Arachchi H.M."/>
            <person name="Berlin A."/>
            <person name="Chapman S.B."/>
            <person name="Gearin G."/>
            <person name="Goldberg J."/>
            <person name="Griggs A."/>
            <person name="Gujja S."/>
            <person name="Hansen M."/>
            <person name="Heiman D."/>
            <person name="Howarth C."/>
            <person name="Larimer J."/>
            <person name="Lui A."/>
            <person name="MacDonald P.J.P."/>
            <person name="McCowen C."/>
            <person name="Montmayeur A."/>
            <person name="Murphy C."/>
            <person name="Neiman D."/>
            <person name="Pearson M."/>
            <person name="Priest M."/>
            <person name="Roberts A."/>
            <person name="Saif S."/>
            <person name="Shea T."/>
            <person name="Sisk P."/>
            <person name="Stolte C."/>
            <person name="Sykes S."/>
            <person name="Wortman J."/>
            <person name="Nusbaum C."/>
            <person name="Birren B."/>
        </authorList>
    </citation>
    <scope>NUCLEOTIDE SEQUENCE [LARGE SCALE GENOMIC DNA]</scope>
    <source>
        <strain evidence="11 12">CL02T12C05</strain>
    </source>
</reference>
<evidence type="ECO:0000259" key="8">
    <source>
        <dbReference type="PROSITE" id="PS01124"/>
    </source>
</evidence>
<dbReference type="Pfam" id="PF07494">
    <property type="entry name" value="Reg_prop"/>
    <property type="match status" value="1"/>
</dbReference>
<dbReference type="InterPro" id="IPR001789">
    <property type="entry name" value="Sig_transdc_resp-reg_receiver"/>
</dbReference>
<dbReference type="InterPro" id="IPR011006">
    <property type="entry name" value="CheY-like_superfamily"/>
</dbReference>
<dbReference type="InterPro" id="IPR036097">
    <property type="entry name" value="HisK_dim/P_sf"/>
</dbReference>
<dbReference type="PANTHER" id="PTHR43547:SF2">
    <property type="entry name" value="HYBRID SIGNAL TRANSDUCTION HISTIDINE KINASE C"/>
    <property type="match status" value="1"/>
</dbReference>
<feature type="domain" description="Histidine kinase" evidence="9">
    <location>
        <begin position="872"/>
        <end position="1087"/>
    </location>
</feature>
<dbReference type="GO" id="GO:0000155">
    <property type="term" value="F:phosphorelay sensor kinase activity"/>
    <property type="evidence" value="ECO:0007669"/>
    <property type="project" value="InterPro"/>
</dbReference>
<dbReference type="InterPro" id="IPR005467">
    <property type="entry name" value="His_kinase_dom"/>
</dbReference>
<feature type="modified residue" description="4-aspartylphosphate" evidence="5">
    <location>
        <position position="1194"/>
    </location>
</feature>
<dbReference type="SUPFAM" id="SSF63829">
    <property type="entry name" value="Calcium-dependent phosphotriesterase"/>
    <property type="match status" value="2"/>
</dbReference>
<dbReference type="GO" id="GO:0003700">
    <property type="term" value="F:DNA-binding transcription factor activity"/>
    <property type="evidence" value="ECO:0007669"/>
    <property type="project" value="InterPro"/>
</dbReference>
<evidence type="ECO:0008006" key="13">
    <source>
        <dbReference type="Google" id="ProtNLM"/>
    </source>
</evidence>